<dbReference type="InterPro" id="IPR002528">
    <property type="entry name" value="MATE_fam"/>
</dbReference>
<dbReference type="InterPro" id="IPR048279">
    <property type="entry name" value="MdtK-like"/>
</dbReference>
<keyword evidence="4" id="KW-0813">Transport</keyword>
<comment type="subcellular location">
    <subcellularLocation>
        <location evidence="2">Cell membrane</location>
        <topology evidence="2">Multi-pass membrane protein</topology>
    </subcellularLocation>
</comment>
<feature type="transmembrane region" description="Helical" evidence="12">
    <location>
        <begin position="89"/>
        <end position="109"/>
    </location>
</feature>
<accession>A0A4Z0D5U6</accession>
<keyword evidence="8 12" id="KW-1133">Transmembrane helix</keyword>
<keyword evidence="5" id="KW-0050">Antiport</keyword>
<reference evidence="13 14" key="1">
    <citation type="submission" date="2019-03" db="EMBL/GenBank/DDBJ databases">
        <title>Draft genome sequence data and analysis of a Fermenting Bacterium, Soehngenia longevitae strain 1933PT, isolated from petroleum reservoir in Azerbaijan.</title>
        <authorList>
            <person name="Grouzdev D.S."/>
            <person name="Bidzhieva S.K."/>
            <person name="Sokolova D.S."/>
            <person name="Tourova T.P."/>
            <person name="Poltaraus A.B."/>
            <person name="Nazina T.N."/>
        </authorList>
    </citation>
    <scope>NUCLEOTIDE SEQUENCE [LARGE SCALE GENOMIC DNA]</scope>
    <source>
        <strain evidence="13 14">1933P</strain>
    </source>
</reference>
<dbReference type="GO" id="GO:0015297">
    <property type="term" value="F:antiporter activity"/>
    <property type="evidence" value="ECO:0007669"/>
    <property type="project" value="UniProtKB-KW"/>
</dbReference>
<proteinExistence type="predicted"/>
<feature type="transmembrane region" description="Helical" evidence="12">
    <location>
        <begin position="317"/>
        <end position="336"/>
    </location>
</feature>
<evidence type="ECO:0000256" key="6">
    <source>
        <dbReference type="ARBA" id="ARBA00022475"/>
    </source>
</evidence>
<dbReference type="PANTHER" id="PTHR43298:SF4">
    <property type="entry name" value="DRUG_SODIUM ANTIPORTER"/>
    <property type="match status" value="1"/>
</dbReference>
<dbReference type="PANTHER" id="PTHR43298">
    <property type="entry name" value="MULTIDRUG RESISTANCE PROTEIN NORM-RELATED"/>
    <property type="match status" value="1"/>
</dbReference>
<evidence type="ECO:0000256" key="8">
    <source>
        <dbReference type="ARBA" id="ARBA00022989"/>
    </source>
</evidence>
<comment type="function">
    <text evidence="1">Multidrug efflux pump.</text>
</comment>
<feature type="transmembrane region" description="Helical" evidence="12">
    <location>
        <begin position="415"/>
        <end position="436"/>
    </location>
</feature>
<protein>
    <recommendedName>
        <fullName evidence="3">Probable multidrug resistance protein NorM</fullName>
    </recommendedName>
    <alternativeName>
        <fullName evidence="11">Multidrug-efflux transporter</fullName>
    </alternativeName>
</protein>
<dbReference type="GO" id="GO:0006811">
    <property type="term" value="P:monoatomic ion transport"/>
    <property type="evidence" value="ECO:0007669"/>
    <property type="project" value="UniProtKB-KW"/>
</dbReference>
<feature type="transmembrane region" description="Helical" evidence="12">
    <location>
        <begin position="129"/>
        <end position="150"/>
    </location>
</feature>
<feature type="transmembrane region" description="Helical" evidence="12">
    <location>
        <begin position="389"/>
        <end position="409"/>
    </location>
</feature>
<feature type="transmembrane region" description="Helical" evidence="12">
    <location>
        <begin position="162"/>
        <end position="181"/>
    </location>
</feature>
<dbReference type="RefSeq" id="WP_135271019.1">
    <property type="nucleotide sequence ID" value="NZ_SRIB01000006.1"/>
</dbReference>
<evidence type="ECO:0000313" key="13">
    <source>
        <dbReference type="EMBL" id="TFZ40246.1"/>
    </source>
</evidence>
<keyword evidence="14" id="KW-1185">Reference proteome</keyword>
<dbReference type="GO" id="GO:0005886">
    <property type="term" value="C:plasma membrane"/>
    <property type="evidence" value="ECO:0007669"/>
    <property type="project" value="UniProtKB-SubCell"/>
</dbReference>
<evidence type="ECO:0000256" key="9">
    <source>
        <dbReference type="ARBA" id="ARBA00023065"/>
    </source>
</evidence>
<evidence type="ECO:0000256" key="1">
    <source>
        <dbReference type="ARBA" id="ARBA00003408"/>
    </source>
</evidence>
<dbReference type="Proteomes" id="UP000298381">
    <property type="component" value="Unassembled WGS sequence"/>
</dbReference>
<feature type="transmembrane region" description="Helical" evidence="12">
    <location>
        <begin position="42"/>
        <end position="61"/>
    </location>
</feature>
<dbReference type="OrthoDB" id="62420at2"/>
<name>A0A4Z0D5U6_9FIRM</name>
<dbReference type="Pfam" id="PF01554">
    <property type="entry name" value="MatE"/>
    <property type="match status" value="2"/>
</dbReference>
<dbReference type="AlphaFoldDB" id="A0A4Z0D5U6"/>
<dbReference type="InterPro" id="IPR050222">
    <property type="entry name" value="MATE_MdtK"/>
</dbReference>
<keyword evidence="9" id="KW-0406">Ion transport</keyword>
<evidence type="ECO:0000256" key="10">
    <source>
        <dbReference type="ARBA" id="ARBA00023136"/>
    </source>
</evidence>
<evidence type="ECO:0000256" key="4">
    <source>
        <dbReference type="ARBA" id="ARBA00022448"/>
    </source>
</evidence>
<organism evidence="13 14">
    <name type="scientific">Soehngenia longivitae</name>
    <dbReference type="NCBI Taxonomy" id="2562294"/>
    <lineage>
        <taxon>Bacteria</taxon>
        <taxon>Bacillati</taxon>
        <taxon>Bacillota</taxon>
        <taxon>Tissierellia</taxon>
        <taxon>Tissierellales</taxon>
        <taxon>Tissierellaceae</taxon>
        <taxon>Soehngenia</taxon>
    </lineage>
</organism>
<evidence type="ECO:0000256" key="12">
    <source>
        <dbReference type="SAM" id="Phobius"/>
    </source>
</evidence>
<gene>
    <name evidence="13" type="ORF">E4100_05380</name>
</gene>
<comment type="caution">
    <text evidence="13">The sequence shown here is derived from an EMBL/GenBank/DDBJ whole genome shotgun (WGS) entry which is preliminary data.</text>
</comment>
<dbReference type="CDD" id="cd13137">
    <property type="entry name" value="MATE_NorM_like"/>
    <property type="match status" value="1"/>
</dbReference>
<evidence type="ECO:0000256" key="2">
    <source>
        <dbReference type="ARBA" id="ARBA00004651"/>
    </source>
</evidence>
<feature type="transmembrane region" description="Helical" evidence="12">
    <location>
        <begin position="356"/>
        <end position="377"/>
    </location>
</feature>
<sequence>MEADKTIKSKILSMILPITAENILQMTAGVVSMAMVGRISEIAVGAVGISNIIFRIIWAIFKGISTGASVFVAQGYGANDREKIRKTSISAFIILLFLSIFFMIILLEFSSKLLLIFNPKTSLLESAELYLTILALSLPFSALILLISGIFQGMGNAKTPMFIVLILNFFNIVLSYILIFGKIGFPKLGLKGAAIAYVLSYLIASIVGFTFLMYHNDIFRIKNFKINELINLNEIKSLVKFSIPTAFEMSFWQFASIIITRAILEYGEVAYAAYQLGLQAESMSYMPAAGFGIAASTFVGQAVGSRDNELAKKYMKYLYKYAAIITSIAGLSLILFPNQIMSLLTNNKEVVQIGSQYLFIMGLVQLPQNIAGVLNGALRGAGYSKISMINVGVGLWGVRIPLVLIFTNLLKTKIYWIWIAMGIDLIVRFIFSAITFKKKDIYNTKVLTN</sequence>
<keyword evidence="6" id="KW-1003">Cell membrane</keyword>
<keyword evidence="10 12" id="KW-0472">Membrane</keyword>
<dbReference type="PIRSF" id="PIRSF006603">
    <property type="entry name" value="DinF"/>
    <property type="match status" value="1"/>
</dbReference>
<keyword evidence="7 12" id="KW-0812">Transmembrane</keyword>
<dbReference type="GO" id="GO:0042910">
    <property type="term" value="F:xenobiotic transmembrane transporter activity"/>
    <property type="evidence" value="ECO:0007669"/>
    <property type="project" value="InterPro"/>
</dbReference>
<evidence type="ECO:0000256" key="7">
    <source>
        <dbReference type="ARBA" id="ARBA00022692"/>
    </source>
</evidence>
<evidence type="ECO:0000256" key="11">
    <source>
        <dbReference type="ARBA" id="ARBA00031636"/>
    </source>
</evidence>
<evidence type="ECO:0000256" key="5">
    <source>
        <dbReference type="ARBA" id="ARBA00022449"/>
    </source>
</evidence>
<feature type="transmembrane region" description="Helical" evidence="12">
    <location>
        <begin position="12"/>
        <end position="36"/>
    </location>
</feature>
<evidence type="ECO:0000313" key="14">
    <source>
        <dbReference type="Proteomes" id="UP000298381"/>
    </source>
</evidence>
<dbReference type="EMBL" id="SRIB01000006">
    <property type="protein sequence ID" value="TFZ40246.1"/>
    <property type="molecule type" value="Genomic_DNA"/>
</dbReference>
<evidence type="ECO:0000256" key="3">
    <source>
        <dbReference type="ARBA" id="ARBA00020268"/>
    </source>
</evidence>
<feature type="transmembrane region" description="Helical" evidence="12">
    <location>
        <begin position="193"/>
        <end position="214"/>
    </location>
</feature>
<dbReference type="NCBIfam" id="TIGR00797">
    <property type="entry name" value="matE"/>
    <property type="match status" value="1"/>
</dbReference>